<sequence>MPMDPLPEQGAPAPIEDFDYDSSGSLSSLDSAFGEGSDSPIGLSPFSPHSADLGGPADPGSPASSRPGSPRPVDPGSPQTADTGPGCAPVKRKRGRPQKPGTAAPPASRRRQSVVPSPRPTAAAAAAVATDATGGCAGLVTTGAFLTRTTLRKLGVADILAGPETAEAGLEVGSRVKVLSLDKKWYTAAVLAIGSGKALVHYPGWDHRYNEWIPAESRRLLHRGKPDPGVCGSTAAMAQLLAECADGPVLAAPDLARAIGDAFGAPPTAAAAGNPTSPPEPARAKGRPPGSRNRRRAGHTKSRARRARQPDTCDPPAAVEEESPAAAPEIPEELRIPEVRMARAAENPYMRRHQLEDIFGADSDGEAGNHRARATRESDSAAAAAGRAGSDGAIWHLGRGAYVTTGAFLTRRTVKSLAHSESTGGIMQDHHGYYPGQLVEVMNANRSWYLGRVISYADRKFLIHFNGWDHAHNEWVAAGSRRMRAAAAAGGEGEETEEDARRACVVLVGEYNAHVDDQERGEAERLAARRKPRVARQTPANPRI</sequence>
<reference evidence="1" key="1">
    <citation type="submission" date="2022-07" db="EMBL/GenBank/DDBJ databases">
        <title>Phylogenomic reconstructions and comparative analyses of Kickxellomycotina fungi.</title>
        <authorList>
            <person name="Reynolds N.K."/>
            <person name="Stajich J.E."/>
            <person name="Barry K."/>
            <person name="Grigoriev I.V."/>
            <person name="Crous P."/>
            <person name="Smith M.E."/>
        </authorList>
    </citation>
    <scope>NUCLEOTIDE SEQUENCE</scope>
    <source>
        <strain evidence="1">CBS 109366</strain>
    </source>
</reference>
<gene>
    <name evidence="1" type="ORF">IWQ57_005337</name>
</gene>
<proteinExistence type="predicted"/>
<feature type="non-terminal residue" evidence="1">
    <location>
        <position position="544"/>
    </location>
</feature>
<protein>
    <submittedName>
        <fullName evidence="1">Uncharacterized protein</fullName>
    </submittedName>
</protein>
<keyword evidence="2" id="KW-1185">Reference proteome</keyword>
<evidence type="ECO:0000313" key="1">
    <source>
        <dbReference type="EMBL" id="KAJ2764020.1"/>
    </source>
</evidence>
<accession>A0ACC1JN83</accession>
<dbReference type="Proteomes" id="UP001140234">
    <property type="component" value="Unassembled WGS sequence"/>
</dbReference>
<evidence type="ECO:0000313" key="2">
    <source>
        <dbReference type="Proteomes" id="UP001140234"/>
    </source>
</evidence>
<name>A0ACC1JN83_9FUNG</name>
<comment type="caution">
    <text evidence="1">The sequence shown here is derived from an EMBL/GenBank/DDBJ whole genome shotgun (WGS) entry which is preliminary data.</text>
</comment>
<organism evidence="1 2">
    <name type="scientific">Coemansia nantahalensis</name>
    <dbReference type="NCBI Taxonomy" id="2789366"/>
    <lineage>
        <taxon>Eukaryota</taxon>
        <taxon>Fungi</taxon>
        <taxon>Fungi incertae sedis</taxon>
        <taxon>Zoopagomycota</taxon>
        <taxon>Kickxellomycotina</taxon>
        <taxon>Kickxellomycetes</taxon>
        <taxon>Kickxellales</taxon>
        <taxon>Kickxellaceae</taxon>
        <taxon>Coemansia</taxon>
    </lineage>
</organism>
<dbReference type="EMBL" id="JANBUJ010002514">
    <property type="protein sequence ID" value="KAJ2764020.1"/>
    <property type="molecule type" value="Genomic_DNA"/>
</dbReference>